<reference evidence="5 6" key="1">
    <citation type="journal article" date="2020" name="G3 (Bethesda)">
        <title>Genetic Underpinnings of Host Manipulation by Ophiocordyceps as Revealed by Comparative Transcriptomics.</title>
        <authorList>
            <person name="Will I."/>
            <person name="Das B."/>
            <person name="Trinh T."/>
            <person name="Brachmann A."/>
            <person name="Ohm R.A."/>
            <person name="de Bekker C."/>
        </authorList>
    </citation>
    <scope>NUCLEOTIDE SEQUENCE [LARGE SCALE GENOMIC DNA]</scope>
    <source>
        <strain evidence="5 6">EC05</strain>
    </source>
</reference>
<feature type="active site" evidence="2">
    <location>
        <position position="325"/>
    </location>
</feature>
<feature type="compositionally biased region" description="Low complexity" evidence="3">
    <location>
        <begin position="487"/>
        <end position="496"/>
    </location>
</feature>
<dbReference type="PANTHER" id="PTHR47966:SF65">
    <property type="entry name" value="ASPARTIC-TYPE ENDOPEPTIDASE"/>
    <property type="match status" value="1"/>
</dbReference>
<feature type="domain" description="Peptidase A1" evidence="4">
    <location>
        <begin position="111"/>
        <end position="435"/>
    </location>
</feature>
<organism evidence="5 6">
    <name type="scientific">Ophiocordyceps camponoti-floridani</name>
    <dbReference type="NCBI Taxonomy" id="2030778"/>
    <lineage>
        <taxon>Eukaryota</taxon>
        <taxon>Fungi</taxon>
        <taxon>Dikarya</taxon>
        <taxon>Ascomycota</taxon>
        <taxon>Pezizomycotina</taxon>
        <taxon>Sordariomycetes</taxon>
        <taxon>Hypocreomycetidae</taxon>
        <taxon>Hypocreales</taxon>
        <taxon>Ophiocordycipitaceae</taxon>
        <taxon>Ophiocordyceps</taxon>
    </lineage>
</organism>
<feature type="compositionally biased region" description="Low complexity" evidence="3">
    <location>
        <begin position="503"/>
        <end position="526"/>
    </location>
</feature>
<feature type="active site" evidence="2">
    <location>
        <position position="129"/>
    </location>
</feature>
<protein>
    <submittedName>
        <fullName evidence="5">Eukaryotic aspartyl protease</fullName>
    </submittedName>
</protein>
<comment type="caution">
    <text evidence="5">The sequence shown here is derived from an EMBL/GenBank/DDBJ whole genome shotgun (WGS) entry which is preliminary data.</text>
</comment>
<dbReference type="InterPro" id="IPR033121">
    <property type="entry name" value="PEPTIDASE_A1"/>
</dbReference>
<dbReference type="SUPFAM" id="SSF50630">
    <property type="entry name" value="Acid proteases"/>
    <property type="match status" value="1"/>
</dbReference>
<dbReference type="Proteomes" id="UP000562929">
    <property type="component" value="Unassembled WGS sequence"/>
</dbReference>
<sequence length="542" mass="57753">MRMLPAPRQAVDGDVEADGKGLVFLVCFSMLRRLVLLALAASVESTAEQGWDPMVGTLPVIDWDAGHVGKQRRRDGALSLAIEHMPDRKLERRQVTGSVDVNLTSRADVSYYVKLAIGNPPQNVSVHLDTGSFELWVNPDCGRLGAADKTFCKSGGRYEPSQSDTSVTTDVQTTLRYGIGSANITYVEDSVAFPGTDSVMQGVRFGVADSSRDQFAGILGLGFGDGLAIPYPTFMDQLKAQKVTQTKTLAVGLGAKDEGGGTVTFGGLDTSKFSGRLAAVPIIPAKDSPDKVPRYWVTVESVSHSPPGKIDTTTLSRDPIDVFLDTGATLTFLPETVVDAMGRALNSTRLLGGGLRAVDCRLAKTDEGAFGFRFNGLTVFVPYDEMIREMPSRSGQGSVCYLGVMPSSKFALLGDTFLRSSYVVLDLDGRTAYMARYSNCGSTVETITPKTKLKAMAGKCREPKAAQLRLTSADDAVTGFGTLPHKATSPPASAPHTAPPAPAAAAAEAEAEAEPAVTLLRPAHPLPARRQRRRRIPPSPSG</sequence>
<dbReference type="PRINTS" id="PR00792">
    <property type="entry name" value="PEPSIN"/>
</dbReference>
<dbReference type="GO" id="GO:0004190">
    <property type="term" value="F:aspartic-type endopeptidase activity"/>
    <property type="evidence" value="ECO:0007669"/>
    <property type="project" value="InterPro"/>
</dbReference>
<dbReference type="Pfam" id="PF00026">
    <property type="entry name" value="Asp"/>
    <property type="match status" value="1"/>
</dbReference>
<gene>
    <name evidence="5" type="ORF">GQ602_001700</name>
</gene>
<comment type="similarity">
    <text evidence="1">Belongs to the peptidase A1 family.</text>
</comment>
<evidence type="ECO:0000313" key="5">
    <source>
        <dbReference type="EMBL" id="KAF4591401.1"/>
    </source>
</evidence>
<evidence type="ECO:0000259" key="4">
    <source>
        <dbReference type="PROSITE" id="PS51767"/>
    </source>
</evidence>
<proteinExistence type="inferred from homology"/>
<dbReference type="AlphaFoldDB" id="A0A8H4VEN6"/>
<evidence type="ECO:0000256" key="1">
    <source>
        <dbReference type="ARBA" id="ARBA00007447"/>
    </source>
</evidence>
<evidence type="ECO:0000256" key="3">
    <source>
        <dbReference type="SAM" id="MobiDB-lite"/>
    </source>
</evidence>
<dbReference type="InterPro" id="IPR021109">
    <property type="entry name" value="Peptidase_aspartic_dom_sf"/>
</dbReference>
<dbReference type="PROSITE" id="PS51767">
    <property type="entry name" value="PEPTIDASE_A1"/>
    <property type="match status" value="1"/>
</dbReference>
<keyword evidence="5" id="KW-0378">Hydrolase</keyword>
<dbReference type="PANTHER" id="PTHR47966">
    <property type="entry name" value="BETA-SITE APP-CLEAVING ENZYME, ISOFORM A-RELATED"/>
    <property type="match status" value="1"/>
</dbReference>
<dbReference type="GO" id="GO:0006508">
    <property type="term" value="P:proteolysis"/>
    <property type="evidence" value="ECO:0007669"/>
    <property type="project" value="UniProtKB-KW"/>
</dbReference>
<dbReference type="InterPro" id="IPR001461">
    <property type="entry name" value="Aspartic_peptidase_A1"/>
</dbReference>
<evidence type="ECO:0000256" key="2">
    <source>
        <dbReference type="PIRSR" id="PIRSR601461-1"/>
    </source>
</evidence>
<feature type="compositionally biased region" description="Basic residues" evidence="3">
    <location>
        <begin position="527"/>
        <end position="536"/>
    </location>
</feature>
<dbReference type="EMBL" id="JAACLJ010000002">
    <property type="protein sequence ID" value="KAF4591401.1"/>
    <property type="molecule type" value="Genomic_DNA"/>
</dbReference>
<keyword evidence="6" id="KW-1185">Reference proteome</keyword>
<dbReference type="Gene3D" id="2.40.70.10">
    <property type="entry name" value="Acid Proteases"/>
    <property type="match status" value="2"/>
</dbReference>
<dbReference type="OrthoDB" id="771136at2759"/>
<evidence type="ECO:0000313" key="6">
    <source>
        <dbReference type="Proteomes" id="UP000562929"/>
    </source>
</evidence>
<accession>A0A8H4VEN6</accession>
<feature type="region of interest" description="Disordered" evidence="3">
    <location>
        <begin position="479"/>
        <end position="542"/>
    </location>
</feature>
<keyword evidence="5" id="KW-0645">Protease</keyword>
<name>A0A8H4VEN6_9HYPO</name>